<protein>
    <submittedName>
        <fullName evidence="1">Uncharacterized protein</fullName>
    </submittedName>
</protein>
<dbReference type="Proteomes" id="UP001732700">
    <property type="component" value="Chromosome 3C"/>
</dbReference>
<name>A0ACD5VR04_AVESA</name>
<reference evidence="1" key="2">
    <citation type="submission" date="2025-09" db="UniProtKB">
        <authorList>
            <consortium name="EnsemblPlants"/>
        </authorList>
    </citation>
    <scope>IDENTIFICATION</scope>
</reference>
<organism evidence="1 2">
    <name type="scientific">Avena sativa</name>
    <name type="common">Oat</name>
    <dbReference type="NCBI Taxonomy" id="4498"/>
    <lineage>
        <taxon>Eukaryota</taxon>
        <taxon>Viridiplantae</taxon>
        <taxon>Streptophyta</taxon>
        <taxon>Embryophyta</taxon>
        <taxon>Tracheophyta</taxon>
        <taxon>Spermatophyta</taxon>
        <taxon>Magnoliopsida</taxon>
        <taxon>Liliopsida</taxon>
        <taxon>Poales</taxon>
        <taxon>Poaceae</taxon>
        <taxon>BOP clade</taxon>
        <taxon>Pooideae</taxon>
        <taxon>Poodae</taxon>
        <taxon>Poeae</taxon>
        <taxon>Poeae Chloroplast Group 1 (Aveneae type)</taxon>
        <taxon>Aveninae</taxon>
        <taxon>Avena</taxon>
    </lineage>
</organism>
<evidence type="ECO:0000313" key="1">
    <source>
        <dbReference type="EnsemblPlants" id="AVESA.00010b.r2.3CG0471010.1.CDS"/>
    </source>
</evidence>
<dbReference type="EnsemblPlants" id="AVESA.00010b.r2.3CG0471010.1">
    <property type="protein sequence ID" value="AVESA.00010b.r2.3CG0471010.1.CDS"/>
    <property type="gene ID" value="AVESA.00010b.r2.3CG0471010"/>
</dbReference>
<reference evidence="1" key="1">
    <citation type="submission" date="2021-05" db="EMBL/GenBank/DDBJ databases">
        <authorList>
            <person name="Scholz U."/>
            <person name="Mascher M."/>
            <person name="Fiebig A."/>
        </authorList>
    </citation>
    <scope>NUCLEOTIDE SEQUENCE [LARGE SCALE GENOMIC DNA]</scope>
</reference>
<sequence>MDSGEAPDRICRERVSRWSYPSRDILPQRHAAGAGSDATRQGRDKATHSGLAKRVKEELPQSSKQPATHSGLTKRVKEDLRYSSEPPRRKALGPPPVQNSDEKFVWPWMGVLVNVPTEWKGGRQVGESGNWLKEQFSRFCPLKVIPIWSHRGHTGNAIVEFGKDYTCFGNASNFENHFEAEGYGKRDWEARKRDPGAEMYGWVARADDRRTPGPIGAYLQKNGDLKTVAELENEGNRKTETLVGDLASLIEVKTKHVQELESKYSETTSSLEKIMEDRELIIQKYNDEMQKLQQIARGNSQKIIDENQKLRSELDSKMQDLDLKSKQLDELAVRSDSDRRNLEKEKEKNKIKTKYLKMASQEQQRTDDNVLKLVEKHQREKQAALDEIIKLEQKLDAKQKLELEIKQLQGKLEVMKHMPGEEDSESKRKIDELSDELQDKLDEMDAMESLHKTLLLKERISNDELQDARKKLIDGLRDIMTNARANIGIKRMGDLDLKSFASACKHKMSKEDAEVTASILCSKWESEIRNPEWYPFRVIIDASGNGKEILREDDEKLRELKEEYGEEVCGLVTNALVELNEYNPSGRYSVPELWNFKEKRKATLKEVIQFVLRQWRMHKRKR</sequence>
<evidence type="ECO:0000313" key="2">
    <source>
        <dbReference type="Proteomes" id="UP001732700"/>
    </source>
</evidence>
<proteinExistence type="predicted"/>
<accession>A0ACD5VR04</accession>
<keyword evidence="2" id="KW-1185">Reference proteome</keyword>